<reference evidence="1" key="1">
    <citation type="submission" date="2022-06" db="EMBL/GenBank/DDBJ databases">
        <title>Ornithinimicrobium HY1793.</title>
        <authorList>
            <person name="Huang Y."/>
        </authorList>
    </citation>
    <scope>NUCLEOTIDE SEQUENCE</scope>
    <source>
        <strain evidence="1">HY1793</strain>
    </source>
</reference>
<dbReference type="Proteomes" id="UP001056455">
    <property type="component" value="Chromosome"/>
</dbReference>
<keyword evidence="2" id="KW-1185">Reference proteome</keyword>
<gene>
    <name evidence="1" type="ORF">NF556_17135</name>
</gene>
<evidence type="ECO:0000313" key="2">
    <source>
        <dbReference type="Proteomes" id="UP001056455"/>
    </source>
</evidence>
<organism evidence="1 2">
    <name type="scientific">Ornithinimicrobium faecis</name>
    <dbReference type="NCBI Taxonomy" id="2934158"/>
    <lineage>
        <taxon>Bacteria</taxon>
        <taxon>Bacillati</taxon>
        <taxon>Actinomycetota</taxon>
        <taxon>Actinomycetes</taxon>
        <taxon>Micrococcales</taxon>
        <taxon>Ornithinimicrobiaceae</taxon>
        <taxon>Ornithinimicrobium</taxon>
    </lineage>
</organism>
<dbReference type="EMBL" id="CP099489">
    <property type="protein sequence ID" value="USQ79315.1"/>
    <property type="molecule type" value="Genomic_DNA"/>
</dbReference>
<name>A0ABY4YRC7_9MICO</name>
<protein>
    <submittedName>
        <fullName evidence="1">Uncharacterized protein</fullName>
    </submittedName>
</protein>
<evidence type="ECO:0000313" key="1">
    <source>
        <dbReference type="EMBL" id="USQ79315.1"/>
    </source>
</evidence>
<proteinExistence type="predicted"/>
<accession>A0ABY4YRC7</accession>
<dbReference type="RefSeq" id="WP_252592299.1">
    <property type="nucleotide sequence ID" value="NZ_CP099489.1"/>
</dbReference>
<sequence>MSGEDLPPPGAFVTVTGERSSDHLSVISWHAANHERPHGAELATVLDETSGLMELLAELERNLLPESPPYVLAGGVGVNDDTGCYSRELVLLRAPDELAEALDRVDSNLLWFSVFERETRSQ</sequence>